<reference evidence="1 2" key="1">
    <citation type="submission" date="2019-12" db="EMBL/GenBank/DDBJ databases">
        <title>The draft genomic sequence of strain Chitinophaga oryziterrae JCM 16595.</title>
        <authorList>
            <person name="Zhang X."/>
        </authorList>
    </citation>
    <scope>NUCLEOTIDE SEQUENCE [LARGE SCALE GENOMIC DNA]</scope>
    <source>
        <strain evidence="1 2">JCM 16595</strain>
    </source>
</reference>
<dbReference type="RefSeq" id="WP_157297783.1">
    <property type="nucleotide sequence ID" value="NZ_BAAAZB010000005.1"/>
</dbReference>
<evidence type="ECO:0008006" key="3">
    <source>
        <dbReference type="Google" id="ProtNLM"/>
    </source>
</evidence>
<evidence type="ECO:0000313" key="2">
    <source>
        <dbReference type="Proteomes" id="UP000468388"/>
    </source>
</evidence>
<evidence type="ECO:0000313" key="1">
    <source>
        <dbReference type="EMBL" id="MVT39079.1"/>
    </source>
</evidence>
<dbReference type="SUPFAM" id="SSF51182">
    <property type="entry name" value="RmlC-like cupins"/>
    <property type="match status" value="1"/>
</dbReference>
<dbReference type="Proteomes" id="UP000468388">
    <property type="component" value="Unassembled WGS sequence"/>
</dbReference>
<accession>A0A6N8J4E3</accession>
<dbReference type="EMBL" id="WRXO01000001">
    <property type="protein sequence ID" value="MVT39079.1"/>
    <property type="molecule type" value="Genomic_DNA"/>
</dbReference>
<dbReference type="OrthoDB" id="9794443at2"/>
<gene>
    <name evidence="1" type="ORF">GO495_00665</name>
</gene>
<name>A0A6N8J4E3_9BACT</name>
<dbReference type="InterPro" id="IPR047713">
    <property type="entry name" value="DHCW_cupin"/>
</dbReference>
<proteinExistence type="predicted"/>
<organism evidence="1 2">
    <name type="scientific">Chitinophaga oryziterrae</name>
    <dbReference type="NCBI Taxonomy" id="1031224"/>
    <lineage>
        <taxon>Bacteria</taxon>
        <taxon>Pseudomonadati</taxon>
        <taxon>Bacteroidota</taxon>
        <taxon>Chitinophagia</taxon>
        <taxon>Chitinophagales</taxon>
        <taxon>Chitinophagaceae</taxon>
        <taxon>Chitinophaga</taxon>
    </lineage>
</organism>
<sequence>MSINIPFQTIDWSEIPKTVHTGETGTAYWQTLQFPGLRIRIVEYSQGYIADHWCQKGHIVHCLEGEFISELQNGESARLSQGMTYIVSDELSSHRSVSANGVKLMIIDGDFLKVYNEKRHE</sequence>
<dbReference type="InterPro" id="IPR011051">
    <property type="entry name" value="RmlC_Cupin_sf"/>
</dbReference>
<dbReference type="NCBIfam" id="NF038084">
    <property type="entry name" value="DHCW_cupin"/>
    <property type="match status" value="1"/>
</dbReference>
<dbReference type="AlphaFoldDB" id="A0A6N8J4E3"/>
<protein>
    <recommendedName>
        <fullName evidence="3">DHCW motif cupin fold protein</fullName>
    </recommendedName>
</protein>
<comment type="caution">
    <text evidence="1">The sequence shown here is derived from an EMBL/GenBank/DDBJ whole genome shotgun (WGS) entry which is preliminary data.</text>
</comment>
<keyword evidence="2" id="KW-1185">Reference proteome</keyword>